<dbReference type="AlphaFoldDB" id="A0A177DAK0"/>
<feature type="compositionally biased region" description="Polar residues" evidence="1">
    <location>
        <begin position="82"/>
        <end position="96"/>
    </location>
</feature>
<keyword evidence="4" id="KW-1185">Reference proteome</keyword>
<feature type="region of interest" description="Disordered" evidence="1">
    <location>
        <begin position="82"/>
        <end position="110"/>
    </location>
</feature>
<dbReference type="EMBL" id="PDXD01000004">
    <property type="protein sequence ID" value="RYN80258.1"/>
    <property type="molecule type" value="Genomic_DNA"/>
</dbReference>
<feature type="compositionally biased region" description="Pro residues" evidence="1">
    <location>
        <begin position="139"/>
        <end position="153"/>
    </location>
</feature>
<proteinExistence type="predicted"/>
<dbReference type="KEGG" id="aalt:CC77DRAFT_408194"/>
<dbReference type="VEuPathDB" id="FungiDB:CC77DRAFT_408194"/>
<reference evidence="3" key="3">
    <citation type="journal article" date="2019" name="J. ISSAAS">
        <title>Genomics, evolutionary history and diagnostics of the Alternaria alternata species group including apple and Asian pear pathotypes.</title>
        <authorList>
            <person name="Armitage A.D."/>
            <person name="Cockerton H.M."/>
            <person name="Sreenivasaprasad S."/>
            <person name="Woodhall J."/>
            <person name="Lane C."/>
            <person name="Harrison R.J."/>
            <person name="Clarkson J.P."/>
        </authorList>
    </citation>
    <scope>NUCLEOTIDE SEQUENCE</scope>
    <source>
        <strain evidence="3">FERA 1177</strain>
    </source>
</reference>
<reference evidence="2 4" key="1">
    <citation type="submission" date="2016-05" db="EMBL/GenBank/DDBJ databases">
        <title>Comparative analysis of secretome profiles of manganese(II)-oxidizing ascomycete fungi.</title>
        <authorList>
            <consortium name="DOE Joint Genome Institute"/>
            <person name="Zeiner C.A."/>
            <person name="Purvine S.O."/>
            <person name="Zink E.M."/>
            <person name="Wu S."/>
            <person name="Pasa-Tolic L."/>
            <person name="Chaput D.L."/>
            <person name="Haridas S."/>
            <person name="Grigoriev I.V."/>
            <person name="Santelli C.M."/>
            <person name="Hansel C.M."/>
        </authorList>
    </citation>
    <scope>NUCLEOTIDE SEQUENCE [LARGE SCALE GENOMIC DNA]</scope>
    <source>
        <strain evidence="2 4">SRC1lrK2f</strain>
    </source>
</reference>
<evidence type="ECO:0000313" key="2">
    <source>
        <dbReference type="EMBL" id="OAG15959.1"/>
    </source>
</evidence>
<organism evidence="2 4">
    <name type="scientific">Alternaria alternata</name>
    <name type="common">Alternaria rot fungus</name>
    <name type="synonym">Torula alternata</name>
    <dbReference type="NCBI Taxonomy" id="5599"/>
    <lineage>
        <taxon>Eukaryota</taxon>
        <taxon>Fungi</taxon>
        <taxon>Dikarya</taxon>
        <taxon>Ascomycota</taxon>
        <taxon>Pezizomycotina</taxon>
        <taxon>Dothideomycetes</taxon>
        <taxon>Pleosporomycetidae</taxon>
        <taxon>Pleosporales</taxon>
        <taxon>Pleosporineae</taxon>
        <taxon>Pleosporaceae</taxon>
        <taxon>Alternaria</taxon>
        <taxon>Alternaria sect. Alternaria</taxon>
        <taxon>Alternaria alternata complex</taxon>
    </lineage>
</organism>
<gene>
    <name evidence="3" type="ORF">AA0117_g3312</name>
    <name evidence="2" type="ORF">CC77DRAFT_408194</name>
</gene>
<name>A0A177DAK0_ALTAL</name>
<dbReference type="Proteomes" id="UP000077248">
    <property type="component" value="Unassembled WGS sequence"/>
</dbReference>
<sequence>MSARRALALRSIHLRIVPRPANLSESREIFRVLQGFGEISTYQSLRYEYQNPADNVAFAIYRHESSAQSALDASPIRFALETSTATEDNTSTQSHYTGEEDQEDASTDHMPQKAGIDEILRPSQLLNRTSAETHRSTPSAPPKPMPFDPPPVSPKQKKWTKWFQVTVDRTRAVHQDFIERQPYWKQFSPMRSMAQADLEKKVPHIGLSDISKRPPNAYRTPTRVLKTMNQYVETAMPTLRGVAEGSENERAYLERQERRV</sequence>
<dbReference type="Proteomes" id="UP000291422">
    <property type="component" value="Unassembled WGS sequence"/>
</dbReference>
<dbReference type="GeneID" id="29117190"/>
<protein>
    <submittedName>
        <fullName evidence="2">Uncharacterized protein</fullName>
    </submittedName>
</protein>
<feature type="region of interest" description="Disordered" evidence="1">
    <location>
        <begin position="128"/>
        <end position="155"/>
    </location>
</feature>
<dbReference type="EMBL" id="KV441491">
    <property type="protein sequence ID" value="OAG15959.1"/>
    <property type="molecule type" value="Genomic_DNA"/>
</dbReference>
<evidence type="ECO:0000313" key="5">
    <source>
        <dbReference type="Proteomes" id="UP000291422"/>
    </source>
</evidence>
<evidence type="ECO:0000313" key="3">
    <source>
        <dbReference type="EMBL" id="RYN80258.1"/>
    </source>
</evidence>
<evidence type="ECO:0000256" key="1">
    <source>
        <dbReference type="SAM" id="MobiDB-lite"/>
    </source>
</evidence>
<evidence type="ECO:0000313" key="4">
    <source>
        <dbReference type="Proteomes" id="UP000077248"/>
    </source>
</evidence>
<accession>A0A177DAK0</accession>
<dbReference type="RefSeq" id="XP_018381380.1">
    <property type="nucleotide sequence ID" value="XM_018531596.1"/>
</dbReference>
<reference evidence="5" key="2">
    <citation type="journal article" date="2019" name="bioRxiv">
        <title>Genomics, evolutionary history and diagnostics of the Alternaria alternata species group including apple and Asian pear pathotypes.</title>
        <authorList>
            <person name="Armitage A.D."/>
            <person name="Cockerton H.M."/>
            <person name="Sreenivasaprasad S."/>
            <person name="Woodhall J.W."/>
            <person name="Lane C.R."/>
            <person name="Harrison R.J."/>
            <person name="Clarkson J.P."/>
        </authorList>
    </citation>
    <scope>NUCLEOTIDE SEQUENCE [LARGE SCALE GENOMIC DNA]</scope>
    <source>
        <strain evidence="5">FERA 1177</strain>
    </source>
</reference>
<dbReference type="OMA" id="RAVHQDY"/>